<protein>
    <recommendedName>
        <fullName evidence="5">Ankyrin</fullName>
    </recommendedName>
</protein>
<organism evidence="2">
    <name type="scientific">Eremomyces bilateralis CBS 781.70</name>
    <dbReference type="NCBI Taxonomy" id="1392243"/>
    <lineage>
        <taxon>Eukaryota</taxon>
        <taxon>Fungi</taxon>
        <taxon>Dikarya</taxon>
        <taxon>Ascomycota</taxon>
        <taxon>Pezizomycotina</taxon>
        <taxon>Dothideomycetes</taxon>
        <taxon>Dothideomycetes incertae sedis</taxon>
        <taxon>Eremomycetales</taxon>
        <taxon>Eremomycetaceae</taxon>
        <taxon>Eremomyces</taxon>
    </lineage>
</organism>
<feature type="repeat" description="ANK" evidence="1">
    <location>
        <begin position="43"/>
        <end position="63"/>
    </location>
</feature>
<evidence type="ECO:0008006" key="5">
    <source>
        <dbReference type="Google" id="ProtNLM"/>
    </source>
</evidence>
<dbReference type="GeneID" id="54421534"/>
<dbReference type="RefSeq" id="XP_033537925.1">
    <property type="nucleotide sequence ID" value="XM_033680964.1"/>
</dbReference>
<dbReference type="InterPro" id="IPR002110">
    <property type="entry name" value="Ankyrin_rpt"/>
</dbReference>
<dbReference type="Proteomes" id="UP000504638">
    <property type="component" value="Unplaced"/>
</dbReference>
<dbReference type="PANTHER" id="PTHR22677">
    <property type="entry name" value="ANKYRIN REPEAT DOMAIN-CONTAINING PROTEIN 60"/>
    <property type="match status" value="1"/>
</dbReference>
<dbReference type="InterPro" id="IPR039323">
    <property type="entry name" value="ANKRD_45/46/60"/>
</dbReference>
<name>A0A6G1GE49_9PEZI</name>
<keyword evidence="1" id="KW-0040">ANK repeat</keyword>
<dbReference type="OrthoDB" id="20872at2759"/>
<keyword evidence="3" id="KW-1185">Reference proteome</keyword>
<dbReference type="PROSITE" id="PS50088">
    <property type="entry name" value="ANK_REPEAT"/>
    <property type="match status" value="1"/>
</dbReference>
<dbReference type="SUPFAM" id="SSF48403">
    <property type="entry name" value="Ankyrin repeat"/>
    <property type="match status" value="1"/>
</dbReference>
<accession>A0A6G1GE49</accession>
<dbReference type="PROSITE" id="PS50297">
    <property type="entry name" value="ANK_REP_REGION"/>
    <property type="match status" value="1"/>
</dbReference>
<gene>
    <name evidence="2 4" type="ORF">P152DRAFT_470330</name>
</gene>
<dbReference type="PANTHER" id="PTHR22677:SF4">
    <property type="entry name" value="USHER SYNDROME TYPE-1G PROTEIN-LIKE PROTEIN"/>
    <property type="match status" value="1"/>
</dbReference>
<dbReference type="Gene3D" id="1.25.40.20">
    <property type="entry name" value="Ankyrin repeat-containing domain"/>
    <property type="match status" value="1"/>
</dbReference>
<dbReference type="InterPro" id="IPR036770">
    <property type="entry name" value="Ankyrin_rpt-contain_sf"/>
</dbReference>
<evidence type="ECO:0000313" key="4">
    <source>
        <dbReference type="RefSeq" id="XP_033537925.1"/>
    </source>
</evidence>
<evidence type="ECO:0000256" key="1">
    <source>
        <dbReference type="PROSITE-ProRule" id="PRU00023"/>
    </source>
</evidence>
<proteinExistence type="predicted"/>
<reference evidence="2 4" key="1">
    <citation type="submission" date="2020-01" db="EMBL/GenBank/DDBJ databases">
        <authorList>
            <consortium name="DOE Joint Genome Institute"/>
            <person name="Haridas S."/>
            <person name="Albert R."/>
            <person name="Binder M."/>
            <person name="Bloem J."/>
            <person name="Labutti K."/>
            <person name="Salamov A."/>
            <person name="Andreopoulos B."/>
            <person name="Baker S.E."/>
            <person name="Barry K."/>
            <person name="Bills G."/>
            <person name="Bluhm B.H."/>
            <person name="Cannon C."/>
            <person name="Castanera R."/>
            <person name="Culley D.E."/>
            <person name="Daum C."/>
            <person name="Ezra D."/>
            <person name="Gonzalez J.B."/>
            <person name="Henrissat B."/>
            <person name="Kuo A."/>
            <person name="Liang C."/>
            <person name="Lipzen A."/>
            <person name="Lutzoni F."/>
            <person name="Magnuson J."/>
            <person name="Mondo S."/>
            <person name="Nolan M."/>
            <person name="Ohm R."/>
            <person name="Pangilinan J."/>
            <person name="Park H.-J."/>
            <person name="Ramirez L."/>
            <person name="Alfaro M."/>
            <person name="Sun H."/>
            <person name="Tritt A."/>
            <person name="Yoshinaga Y."/>
            <person name="Zwiers L.-H."/>
            <person name="Turgeon B.G."/>
            <person name="Goodwin S.B."/>
            <person name="Spatafora J.W."/>
            <person name="Crous P.W."/>
            <person name="Grigoriev I.V."/>
        </authorList>
    </citation>
    <scope>NUCLEOTIDE SEQUENCE</scope>
    <source>
        <strain evidence="2 4">CBS 781.70</strain>
    </source>
</reference>
<sequence length="165" mass="18264">MAYQWHPIPEFTSILMVESYFGHEGIVKVLLEAKADVDSKDDDGRTPLWWAAVNGHERIVKLLESFSVTRPPVSTPPVTEPPSTAPPAIERLNVSSLALALENLDENGYISGTTLLRTAAILAARGTEVTPEFVETLSRLRLHEEVIVDGIIRLLEVLVHTWEDG</sequence>
<dbReference type="SMART" id="SM00248">
    <property type="entry name" value="ANK"/>
    <property type="match status" value="2"/>
</dbReference>
<dbReference type="Pfam" id="PF12796">
    <property type="entry name" value="Ank_2"/>
    <property type="match status" value="1"/>
</dbReference>
<evidence type="ECO:0000313" key="3">
    <source>
        <dbReference type="Proteomes" id="UP000504638"/>
    </source>
</evidence>
<dbReference type="AlphaFoldDB" id="A0A6G1GE49"/>
<reference evidence="4" key="3">
    <citation type="submission" date="2025-04" db="UniProtKB">
        <authorList>
            <consortium name="RefSeq"/>
        </authorList>
    </citation>
    <scope>IDENTIFICATION</scope>
    <source>
        <strain evidence="4">CBS 781.70</strain>
    </source>
</reference>
<dbReference type="EMBL" id="ML975150">
    <property type="protein sequence ID" value="KAF1816294.1"/>
    <property type="molecule type" value="Genomic_DNA"/>
</dbReference>
<evidence type="ECO:0000313" key="2">
    <source>
        <dbReference type="EMBL" id="KAF1816294.1"/>
    </source>
</evidence>
<reference evidence="4" key="2">
    <citation type="submission" date="2020-04" db="EMBL/GenBank/DDBJ databases">
        <authorList>
            <consortium name="NCBI Genome Project"/>
        </authorList>
    </citation>
    <scope>NUCLEOTIDE SEQUENCE</scope>
    <source>
        <strain evidence="4">CBS 781.70</strain>
    </source>
</reference>